<accession>A0ABU6IKQ1</accession>
<dbReference type="Proteomes" id="UP001349994">
    <property type="component" value="Unassembled WGS sequence"/>
</dbReference>
<reference evidence="1 2" key="1">
    <citation type="submission" date="2024-01" db="EMBL/GenBank/DDBJ databases">
        <title>novel species in genus Adlercreutzia.</title>
        <authorList>
            <person name="Liu X."/>
        </authorList>
    </citation>
    <scope>NUCLEOTIDE SEQUENCE [LARGE SCALE GENOMIC DNA]</scope>
    <source>
        <strain evidence="1 2">R7</strain>
    </source>
</reference>
<evidence type="ECO:0000313" key="1">
    <source>
        <dbReference type="EMBL" id="MEC4177045.1"/>
    </source>
</evidence>
<keyword evidence="2" id="KW-1185">Reference proteome</keyword>
<name>A0ABU6IKQ1_9ACTN</name>
<dbReference type="RefSeq" id="WP_326425426.1">
    <property type="nucleotide sequence ID" value="NZ_JAYMFF010000032.1"/>
</dbReference>
<evidence type="ECO:0000313" key="2">
    <source>
        <dbReference type="Proteomes" id="UP001349994"/>
    </source>
</evidence>
<organism evidence="1 2">
    <name type="scientific">Adlercreutzia wanghongyangiae</name>
    <dbReference type="NCBI Taxonomy" id="3111451"/>
    <lineage>
        <taxon>Bacteria</taxon>
        <taxon>Bacillati</taxon>
        <taxon>Actinomycetota</taxon>
        <taxon>Coriobacteriia</taxon>
        <taxon>Eggerthellales</taxon>
        <taxon>Eggerthellaceae</taxon>
        <taxon>Adlercreutzia</taxon>
    </lineage>
</organism>
<gene>
    <name evidence="1" type="ORF">VIN30_11350</name>
</gene>
<dbReference type="EMBL" id="JAYMFF010000032">
    <property type="protein sequence ID" value="MEC4177045.1"/>
    <property type="molecule type" value="Genomic_DNA"/>
</dbReference>
<sequence length="109" mass="12373">MEFVLKEDFTLLPDTIEHIYQYGPWDVDVSHMSPITTIEVKRNDDPLQLLAFRGIRNSIDNDGFTWTCEPGIFMAMRIPQDFDVLANTALEAKTVLPEVEAFVLALIAS</sequence>
<comment type="caution">
    <text evidence="1">The sequence shown here is derived from an EMBL/GenBank/DDBJ whole genome shotgun (WGS) entry which is preliminary data.</text>
</comment>
<protein>
    <submittedName>
        <fullName evidence="1">Uncharacterized protein</fullName>
    </submittedName>
</protein>
<proteinExistence type="predicted"/>